<dbReference type="InterPro" id="IPR020449">
    <property type="entry name" value="Tscrpt_reg_AraC-type_HTH"/>
</dbReference>
<dbReference type="PANTHER" id="PTHR43280:SF2">
    <property type="entry name" value="HTH-TYPE TRANSCRIPTIONAL REGULATOR EXSA"/>
    <property type="match status" value="1"/>
</dbReference>
<dbReference type="InterPro" id="IPR011006">
    <property type="entry name" value="CheY-like_superfamily"/>
</dbReference>
<organism evidence="7 8">
    <name type="scientific">Salinibacillus xinjiangensis</name>
    <dbReference type="NCBI Taxonomy" id="1229268"/>
    <lineage>
        <taxon>Bacteria</taxon>
        <taxon>Bacillati</taxon>
        <taxon>Bacillota</taxon>
        <taxon>Bacilli</taxon>
        <taxon>Bacillales</taxon>
        <taxon>Bacillaceae</taxon>
        <taxon>Salinibacillus</taxon>
    </lineage>
</organism>
<dbReference type="GO" id="GO:0003700">
    <property type="term" value="F:DNA-binding transcription factor activity"/>
    <property type="evidence" value="ECO:0007669"/>
    <property type="project" value="InterPro"/>
</dbReference>
<dbReference type="Proteomes" id="UP000480185">
    <property type="component" value="Unassembled WGS sequence"/>
</dbReference>
<dbReference type="CDD" id="cd17536">
    <property type="entry name" value="REC_YesN-like"/>
    <property type="match status" value="1"/>
</dbReference>
<dbReference type="AlphaFoldDB" id="A0A6G1XAB3"/>
<dbReference type="SUPFAM" id="SSF46689">
    <property type="entry name" value="Homeodomain-like"/>
    <property type="match status" value="2"/>
</dbReference>
<dbReference type="SMART" id="SM00342">
    <property type="entry name" value="HTH_ARAC"/>
    <property type="match status" value="1"/>
</dbReference>
<evidence type="ECO:0000256" key="3">
    <source>
        <dbReference type="ARBA" id="ARBA00023163"/>
    </source>
</evidence>
<evidence type="ECO:0000256" key="1">
    <source>
        <dbReference type="ARBA" id="ARBA00023015"/>
    </source>
</evidence>
<accession>A0A6G1XAB3</accession>
<feature type="domain" description="Response regulatory" evidence="6">
    <location>
        <begin position="2"/>
        <end position="118"/>
    </location>
</feature>
<comment type="caution">
    <text evidence="7">The sequence shown here is derived from an EMBL/GenBank/DDBJ whole genome shotgun (WGS) entry which is preliminary data.</text>
</comment>
<dbReference type="GO" id="GO:0000160">
    <property type="term" value="P:phosphorelay signal transduction system"/>
    <property type="evidence" value="ECO:0007669"/>
    <property type="project" value="InterPro"/>
</dbReference>
<dbReference type="Gene3D" id="1.10.10.60">
    <property type="entry name" value="Homeodomain-like"/>
    <property type="match status" value="2"/>
</dbReference>
<name>A0A6G1XAB3_9BACI</name>
<evidence type="ECO:0000259" key="5">
    <source>
        <dbReference type="PROSITE" id="PS01124"/>
    </source>
</evidence>
<dbReference type="InterPro" id="IPR018062">
    <property type="entry name" value="HTH_AraC-typ_CS"/>
</dbReference>
<keyword evidence="2" id="KW-0238">DNA-binding</keyword>
<dbReference type="PROSITE" id="PS01124">
    <property type="entry name" value="HTH_ARAC_FAMILY_2"/>
    <property type="match status" value="1"/>
</dbReference>
<dbReference type="GO" id="GO:0043565">
    <property type="term" value="F:sequence-specific DNA binding"/>
    <property type="evidence" value="ECO:0007669"/>
    <property type="project" value="InterPro"/>
</dbReference>
<dbReference type="InterPro" id="IPR001789">
    <property type="entry name" value="Sig_transdc_resp-reg_receiver"/>
</dbReference>
<feature type="domain" description="HTH araC/xylS-type" evidence="5">
    <location>
        <begin position="128"/>
        <end position="227"/>
    </location>
</feature>
<gene>
    <name evidence="7" type="ORF">GH754_16580</name>
</gene>
<keyword evidence="4" id="KW-0597">Phosphoprotein</keyword>
<dbReference type="InterPro" id="IPR009057">
    <property type="entry name" value="Homeodomain-like_sf"/>
</dbReference>
<dbReference type="Pfam" id="PF00072">
    <property type="entry name" value="Response_reg"/>
    <property type="match status" value="1"/>
</dbReference>
<dbReference type="RefSeq" id="WP_153729773.1">
    <property type="nucleotide sequence ID" value="NZ_WJNH01000013.1"/>
</dbReference>
<dbReference type="PROSITE" id="PS50110">
    <property type="entry name" value="RESPONSE_REGULATORY"/>
    <property type="match status" value="1"/>
</dbReference>
<keyword evidence="1" id="KW-0805">Transcription regulation</keyword>
<dbReference type="SMART" id="SM00448">
    <property type="entry name" value="REC"/>
    <property type="match status" value="1"/>
</dbReference>
<evidence type="ECO:0000313" key="7">
    <source>
        <dbReference type="EMBL" id="MRG87882.1"/>
    </source>
</evidence>
<dbReference type="PANTHER" id="PTHR43280">
    <property type="entry name" value="ARAC-FAMILY TRANSCRIPTIONAL REGULATOR"/>
    <property type="match status" value="1"/>
</dbReference>
<dbReference type="Pfam" id="PF12833">
    <property type="entry name" value="HTH_18"/>
    <property type="match status" value="1"/>
</dbReference>
<dbReference type="EMBL" id="WJNH01000013">
    <property type="protein sequence ID" value="MRG87882.1"/>
    <property type="molecule type" value="Genomic_DNA"/>
</dbReference>
<evidence type="ECO:0000313" key="8">
    <source>
        <dbReference type="Proteomes" id="UP000480185"/>
    </source>
</evidence>
<dbReference type="PROSITE" id="PS00041">
    <property type="entry name" value="HTH_ARAC_FAMILY_1"/>
    <property type="match status" value="1"/>
</dbReference>
<keyword evidence="3" id="KW-0804">Transcription</keyword>
<evidence type="ECO:0000256" key="4">
    <source>
        <dbReference type="PROSITE-ProRule" id="PRU00169"/>
    </source>
</evidence>
<evidence type="ECO:0000256" key="2">
    <source>
        <dbReference type="ARBA" id="ARBA00023125"/>
    </source>
</evidence>
<keyword evidence="8" id="KW-1185">Reference proteome</keyword>
<proteinExistence type="predicted"/>
<dbReference type="Gene3D" id="3.40.50.2300">
    <property type="match status" value="1"/>
</dbReference>
<dbReference type="OrthoDB" id="9788446at2"/>
<dbReference type="SUPFAM" id="SSF52172">
    <property type="entry name" value="CheY-like"/>
    <property type="match status" value="1"/>
</dbReference>
<protein>
    <submittedName>
        <fullName evidence="7">Response regulator</fullName>
    </submittedName>
</protein>
<evidence type="ECO:0000259" key="6">
    <source>
        <dbReference type="PROSITE" id="PS50110"/>
    </source>
</evidence>
<sequence length="233" mass="27225">MKILLVDDEPFVLKQLEYLIGEFHPQWETFSCVDSIQALQVLNQHNIQLAILDIELPGKDGLTLAKEMKKSFSQVNIVMLSAYQDFRYAKTSIRIGVDDYLTKPIIEEELKEVLGRYVQQYNFSTVVLDTLNYIHQNYHERINLSLISEQIHINPSYLSRKFHDETGKKFSDYVLDYRIEKSKEKILNNRTESISSIADQCGFNSLHYFSKTFKQKVGQTPKEFREEGIKADE</sequence>
<feature type="modified residue" description="4-aspartylphosphate" evidence="4">
    <location>
        <position position="53"/>
    </location>
</feature>
<dbReference type="InterPro" id="IPR018060">
    <property type="entry name" value="HTH_AraC"/>
</dbReference>
<dbReference type="PRINTS" id="PR00032">
    <property type="entry name" value="HTHARAC"/>
</dbReference>
<reference evidence="7 8" key="1">
    <citation type="submission" date="2019-11" db="EMBL/GenBank/DDBJ databases">
        <authorList>
            <person name="Li J."/>
        </authorList>
    </citation>
    <scope>NUCLEOTIDE SEQUENCE [LARGE SCALE GENOMIC DNA]</scope>
    <source>
        <strain evidence="7 8">J4</strain>
    </source>
</reference>